<evidence type="ECO:0000256" key="4">
    <source>
        <dbReference type="ARBA" id="ARBA00022840"/>
    </source>
</evidence>
<dbReference type="InterPro" id="IPR017871">
    <property type="entry name" value="ABC_transporter-like_CS"/>
</dbReference>
<dbReference type="NCBIfam" id="NF008453">
    <property type="entry name" value="PRK11308.1"/>
    <property type="match status" value="1"/>
</dbReference>
<dbReference type="InterPro" id="IPR013563">
    <property type="entry name" value="Oligopep_ABC_C"/>
</dbReference>
<dbReference type="InterPro" id="IPR003593">
    <property type="entry name" value="AAA+_ATPase"/>
</dbReference>
<evidence type="ECO:0000256" key="2">
    <source>
        <dbReference type="ARBA" id="ARBA00022448"/>
    </source>
</evidence>
<name>A0ABT5VIH2_9BACI</name>
<accession>A0ABT5VIH2</accession>
<keyword evidence="7" id="KW-1185">Reference proteome</keyword>
<comment type="similarity">
    <text evidence="1">Belongs to the ABC transporter superfamily.</text>
</comment>
<dbReference type="SUPFAM" id="SSF52540">
    <property type="entry name" value="P-loop containing nucleoside triphosphate hydrolases"/>
    <property type="match status" value="1"/>
</dbReference>
<dbReference type="InterPro" id="IPR027417">
    <property type="entry name" value="P-loop_NTPase"/>
</dbReference>
<sequence>MTATLLEVKDLKIYFPIKKGLIKKTTSYVKAVDQVSFSVREGETLGLVGESGCGKSTTGRGITQLVKPTAGSIMFDNCDLNDLSVKEMRRKRKELQMVFQDPYASLNPRLTVENILAEPLKAHGIKDRNKRKKMIEEIMEVCGLNKAFINRYAHEFSGGQRQRIGIARALILKPKMIIADEPVAALDVSIQAQILNLLKDLQEEFKLTYLFISHDLSVVRHLCNRVAVMYLGRIVEIGETDKIYDNPLHPYTETLLSAIPISNPREKKERIILQGDVPSPVDPPAGCAFVGRCPKVMDRCHEQRPELKEIEGGHHVACHLYENEGLQLEESKDENSVYQNIG</sequence>
<keyword evidence="2" id="KW-0813">Transport</keyword>
<dbReference type="Proteomes" id="UP001148125">
    <property type="component" value="Unassembled WGS sequence"/>
</dbReference>
<dbReference type="RefSeq" id="WP_275119853.1">
    <property type="nucleotide sequence ID" value="NZ_JAOTPO010000014.1"/>
</dbReference>
<dbReference type="PROSITE" id="PS50893">
    <property type="entry name" value="ABC_TRANSPORTER_2"/>
    <property type="match status" value="1"/>
</dbReference>
<dbReference type="PANTHER" id="PTHR43776">
    <property type="entry name" value="TRANSPORT ATP-BINDING PROTEIN"/>
    <property type="match status" value="1"/>
</dbReference>
<evidence type="ECO:0000313" key="7">
    <source>
        <dbReference type="Proteomes" id="UP001148125"/>
    </source>
</evidence>
<dbReference type="Pfam" id="PF08352">
    <property type="entry name" value="oligo_HPY"/>
    <property type="match status" value="1"/>
</dbReference>
<dbReference type="GO" id="GO:0005524">
    <property type="term" value="F:ATP binding"/>
    <property type="evidence" value="ECO:0007669"/>
    <property type="project" value="UniProtKB-KW"/>
</dbReference>
<feature type="domain" description="ABC transporter" evidence="5">
    <location>
        <begin position="6"/>
        <end position="256"/>
    </location>
</feature>
<dbReference type="EMBL" id="JAOTPO010000014">
    <property type="protein sequence ID" value="MDE5415248.1"/>
    <property type="molecule type" value="Genomic_DNA"/>
</dbReference>
<dbReference type="PANTHER" id="PTHR43776:SF8">
    <property type="entry name" value="ABC TRANSPORTER, ATP-BINDING PROTEIN"/>
    <property type="match status" value="1"/>
</dbReference>
<dbReference type="InterPro" id="IPR050319">
    <property type="entry name" value="ABC_transp_ATP-bind"/>
</dbReference>
<reference evidence="6" key="1">
    <citation type="submission" date="2024-05" db="EMBL/GenBank/DDBJ databases">
        <title>Alkalihalobacillus sp. strain MEB203 novel alkaliphilic bacterium from Lonar Lake, India.</title>
        <authorList>
            <person name="Joshi A."/>
            <person name="Thite S."/>
            <person name="Mengade P."/>
        </authorList>
    </citation>
    <scope>NUCLEOTIDE SEQUENCE</scope>
    <source>
        <strain evidence="6">MEB 203</strain>
    </source>
</reference>
<proteinExistence type="inferred from homology"/>
<gene>
    <name evidence="6" type="ORF">N7Z68_17960</name>
</gene>
<comment type="caution">
    <text evidence="6">The sequence shown here is derived from an EMBL/GenBank/DDBJ whole genome shotgun (WGS) entry which is preliminary data.</text>
</comment>
<dbReference type="Gene3D" id="3.40.50.300">
    <property type="entry name" value="P-loop containing nucleotide triphosphate hydrolases"/>
    <property type="match status" value="1"/>
</dbReference>
<dbReference type="PROSITE" id="PS00211">
    <property type="entry name" value="ABC_TRANSPORTER_1"/>
    <property type="match status" value="1"/>
</dbReference>
<organism evidence="6 7">
    <name type="scientific">Alkalihalobacterium chitinilyticum</name>
    <dbReference type="NCBI Taxonomy" id="2980103"/>
    <lineage>
        <taxon>Bacteria</taxon>
        <taxon>Bacillati</taxon>
        <taxon>Bacillota</taxon>
        <taxon>Bacilli</taxon>
        <taxon>Bacillales</taxon>
        <taxon>Bacillaceae</taxon>
        <taxon>Alkalihalobacterium</taxon>
    </lineage>
</organism>
<dbReference type="Pfam" id="PF00005">
    <property type="entry name" value="ABC_tran"/>
    <property type="match status" value="1"/>
</dbReference>
<evidence type="ECO:0000256" key="1">
    <source>
        <dbReference type="ARBA" id="ARBA00005417"/>
    </source>
</evidence>
<dbReference type="NCBIfam" id="TIGR01727">
    <property type="entry name" value="oligo_HPY"/>
    <property type="match status" value="1"/>
</dbReference>
<evidence type="ECO:0000313" key="6">
    <source>
        <dbReference type="EMBL" id="MDE5415248.1"/>
    </source>
</evidence>
<protein>
    <submittedName>
        <fullName evidence="6">Dipeptide ABC transporter ATP-binding protein</fullName>
    </submittedName>
</protein>
<evidence type="ECO:0000256" key="3">
    <source>
        <dbReference type="ARBA" id="ARBA00022741"/>
    </source>
</evidence>
<dbReference type="InterPro" id="IPR003439">
    <property type="entry name" value="ABC_transporter-like_ATP-bd"/>
</dbReference>
<keyword evidence="3" id="KW-0547">Nucleotide-binding</keyword>
<evidence type="ECO:0000259" key="5">
    <source>
        <dbReference type="PROSITE" id="PS50893"/>
    </source>
</evidence>
<dbReference type="CDD" id="cd03257">
    <property type="entry name" value="ABC_NikE_OppD_transporters"/>
    <property type="match status" value="1"/>
</dbReference>
<dbReference type="SMART" id="SM00382">
    <property type="entry name" value="AAA"/>
    <property type="match status" value="1"/>
</dbReference>
<keyword evidence="4 6" id="KW-0067">ATP-binding</keyword>